<reference evidence="1 2" key="1">
    <citation type="journal article" date="2017" name="Int. J. Syst. Evol. Microbiol.">
        <title>Maripseudobacter aurantiacus gen. nov., sp. nov., a novel member of the family Flavobacteriaceae isolated from a sedimentation basin.</title>
        <authorList>
            <person name="Chen C."/>
            <person name="Su Y."/>
            <person name="Tao T."/>
            <person name="Fu G."/>
            <person name="Zhang C."/>
            <person name="Sun C."/>
            <person name="Zhang X."/>
            <person name="Wu M."/>
        </authorList>
    </citation>
    <scope>NUCLEOTIDE SEQUENCE [LARGE SCALE GENOMIC DNA]</scope>
    <source>
        <strain evidence="2">CDA4</strain>
    </source>
</reference>
<name>A0A5R8M316_9FLAO</name>
<comment type="caution">
    <text evidence="1">The sequence shown here is derived from an EMBL/GenBank/DDBJ whole genome shotgun (WGS) entry which is preliminary data.</text>
</comment>
<dbReference type="AlphaFoldDB" id="A0A5R8M316"/>
<dbReference type="PROSITE" id="PS51257">
    <property type="entry name" value="PROKAR_LIPOPROTEIN"/>
    <property type="match status" value="1"/>
</dbReference>
<proteinExistence type="predicted"/>
<accession>A0A5R8M316</accession>
<sequence length="284" mass="32183">MYRFIYCLLGIILLQSCEDVIEVDLPTETSRLSVDAVLRMDTSEPITTAQIKLNLTSSFFEENNPLSNAEVRIRNLDFVSDNSLESNEINLAEVSPGTYEATRNTTFFTSGQLALFINFNNEQYYATTSFVPTSPIESVVQGEETLFTGDETEIIISFTDDGTRDDFYIFDFGFNEFLVTEDEFYQGQRFEFSYFYEDIEPGQEMTISILGADESFYNYMNQIIVQAGGDQGPFQTPAATVRGNIFNVTGIANPEELESIGQNNDFPLGYFAVVQEFKRTIEIE</sequence>
<evidence type="ECO:0000313" key="2">
    <source>
        <dbReference type="Proteomes" id="UP000308382"/>
    </source>
</evidence>
<evidence type="ECO:0000313" key="1">
    <source>
        <dbReference type="EMBL" id="TLF44028.1"/>
    </source>
</evidence>
<dbReference type="Proteomes" id="UP000308382">
    <property type="component" value="Unassembled WGS sequence"/>
</dbReference>
<dbReference type="EMBL" id="VBUK01000008">
    <property type="protein sequence ID" value="TLF44028.1"/>
    <property type="molecule type" value="Genomic_DNA"/>
</dbReference>
<dbReference type="RefSeq" id="WP_138258915.1">
    <property type="nucleotide sequence ID" value="NZ_VBUK01000008.1"/>
</dbReference>
<keyword evidence="2" id="KW-1185">Reference proteome</keyword>
<dbReference type="OrthoDB" id="1430047at2"/>
<gene>
    <name evidence="1" type="ORF">FEK29_13200</name>
</gene>
<protein>
    <submittedName>
        <fullName evidence="1">DUF4249 family protein</fullName>
    </submittedName>
</protein>
<organism evidence="1 2">
    <name type="scientific">Maribacter aurantiacus</name>
    <dbReference type="NCBI Taxonomy" id="1882343"/>
    <lineage>
        <taxon>Bacteria</taxon>
        <taxon>Pseudomonadati</taxon>
        <taxon>Bacteroidota</taxon>
        <taxon>Flavobacteriia</taxon>
        <taxon>Flavobacteriales</taxon>
        <taxon>Flavobacteriaceae</taxon>
        <taxon>Maribacter</taxon>
    </lineage>
</organism>